<gene>
    <name evidence="5" type="ORF">MIND_00317500</name>
</gene>
<evidence type="ECO:0000256" key="3">
    <source>
        <dbReference type="SAM" id="MobiDB-lite"/>
    </source>
</evidence>
<dbReference type="GO" id="GO:0006397">
    <property type="term" value="P:mRNA processing"/>
    <property type="evidence" value="ECO:0007669"/>
    <property type="project" value="UniProtKB-KW"/>
</dbReference>
<evidence type="ECO:0000259" key="4">
    <source>
        <dbReference type="PROSITE" id="PS50158"/>
    </source>
</evidence>
<dbReference type="SUPFAM" id="SSF57756">
    <property type="entry name" value="Retrovirus zinc finger-like domains"/>
    <property type="match status" value="1"/>
</dbReference>
<feature type="region of interest" description="Disordered" evidence="3">
    <location>
        <begin position="1"/>
        <end position="80"/>
    </location>
</feature>
<reference evidence="5" key="1">
    <citation type="submission" date="2020-05" db="EMBL/GenBank/DDBJ databases">
        <title>Mycena genomes resolve the evolution of fungal bioluminescence.</title>
        <authorList>
            <person name="Tsai I.J."/>
        </authorList>
    </citation>
    <scope>NUCLEOTIDE SEQUENCE</scope>
    <source>
        <strain evidence="5">171206Taipei</strain>
    </source>
</reference>
<dbReference type="GO" id="GO:0003676">
    <property type="term" value="F:nucleic acid binding"/>
    <property type="evidence" value="ECO:0007669"/>
    <property type="project" value="InterPro"/>
</dbReference>
<sequence length="106" mass="11266">MNINQLLCSPSPSPTSSTSGKSGSGSMHPTHSYQSNPSPQSNATRQGIINRCTNCRQPGHNRKTCPLPEVPKPPPLPPARPRARGCCALCGREGHNRTSCGLKPPK</sequence>
<dbReference type="GeneID" id="59342548"/>
<feature type="compositionally biased region" description="Low complexity" evidence="3">
    <location>
        <begin position="14"/>
        <end position="26"/>
    </location>
</feature>
<dbReference type="RefSeq" id="XP_037222917.1">
    <property type="nucleotide sequence ID" value="XM_037360032.1"/>
</dbReference>
<keyword evidence="1" id="KW-0507">mRNA processing</keyword>
<evidence type="ECO:0000313" key="6">
    <source>
        <dbReference type="Proteomes" id="UP000636479"/>
    </source>
</evidence>
<dbReference type="AlphaFoldDB" id="A0A8H6W988"/>
<evidence type="ECO:0000256" key="2">
    <source>
        <dbReference type="PROSITE-ProRule" id="PRU00047"/>
    </source>
</evidence>
<dbReference type="InterPro" id="IPR036875">
    <property type="entry name" value="Znf_CCHC_sf"/>
</dbReference>
<name>A0A8H6W988_9AGAR</name>
<comment type="caution">
    <text evidence="5">The sequence shown here is derived from an EMBL/GenBank/DDBJ whole genome shotgun (WGS) entry which is preliminary data.</text>
</comment>
<feature type="compositionally biased region" description="Pro residues" evidence="3">
    <location>
        <begin position="68"/>
        <end position="80"/>
    </location>
</feature>
<dbReference type="SMART" id="SM00343">
    <property type="entry name" value="ZnF_C2HC"/>
    <property type="match status" value="2"/>
</dbReference>
<organism evidence="5 6">
    <name type="scientific">Mycena indigotica</name>
    <dbReference type="NCBI Taxonomy" id="2126181"/>
    <lineage>
        <taxon>Eukaryota</taxon>
        <taxon>Fungi</taxon>
        <taxon>Dikarya</taxon>
        <taxon>Basidiomycota</taxon>
        <taxon>Agaricomycotina</taxon>
        <taxon>Agaricomycetes</taxon>
        <taxon>Agaricomycetidae</taxon>
        <taxon>Agaricales</taxon>
        <taxon>Marasmiineae</taxon>
        <taxon>Mycenaceae</taxon>
        <taxon>Mycena</taxon>
    </lineage>
</organism>
<evidence type="ECO:0000313" key="5">
    <source>
        <dbReference type="EMBL" id="KAF7309467.1"/>
    </source>
</evidence>
<protein>
    <recommendedName>
        <fullName evidence="4">CCHC-type domain-containing protein</fullName>
    </recommendedName>
</protein>
<keyword evidence="6" id="KW-1185">Reference proteome</keyword>
<accession>A0A8H6W988</accession>
<dbReference type="Proteomes" id="UP000636479">
    <property type="component" value="Unassembled WGS sequence"/>
</dbReference>
<evidence type="ECO:0000256" key="1">
    <source>
        <dbReference type="ARBA" id="ARBA00022664"/>
    </source>
</evidence>
<dbReference type="InterPro" id="IPR001878">
    <property type="entry name" value="Znf_CCHC"/>
</dbReference>
<dbReference type="OrthoDB" id="3050014at2759"/>
<dbReference type="Gene3D" id="4.10.60.10">
    <property type="entry name" value="Zinc finger, CCHC-type"/>
    <property type="match status" value="1"/>
</dbReference>
<keyword evidence="2" id="KW-0862">Zinc</keyword>
<feature type="compositionally biased region" description="Polar residues" evidence="3">
    <location>
        <begin position="27"/>
        <end position="56"/>
    </location>
</feature>
<dbReference type="GO" id="GO:0008270">
    <property type="term" value="F:zinc ion binding"/>
    <property type="evidence" value="ECO:0007669"/>
    <property type="project" value="UniProtKB-KW"/>
</dbReference>
<dbReference type="EMBL" id="JACAZF010000003">
    <property type="protein sequence ID" value="KAF7309467.1"/>
    <property type="molecule type" value="Genomic_DNA"/>
</dbReference>
<proteinExistence type="predicted"/>
<dbReference type="PROSITE" id="PS50158">
    <property type="entry name" value="ZF_CCHC"/>
    <property type="match status" value="1"/>
</dbReference>
<keyword evidence="2" id="KW-0479">Metal-binding</keyword>
<feature type="domain" description="CCHC-type" evidence="4">
    <location>
        <begin position="51"/>
        <end position="66"/>
    </location>
</feature>
<keyword evidence="2" id="KW-0863">Zinc-finger</keyword>